<dbReference type="InterPro" id="IPR005907">
    <property type="entry name" value="G1P_thy_trans_s"/>
</dbReference>
<dbReference type="Gene3D" id="3.90.550.10">
    <property type="entry name" value="Spore Coat Polysaccharide Biosynthesis Protein SpsA, Chain A"/>
    <property type="match status" value="1"/>
</dbReference>
<dbReference type="STRING" id="1817824.A2751_00260"/>
<dbReference type="PANTHER" id="PTHR43532">
    <property type="entry name" value="GLUCOSE-1-PHOSPHATE THYMIDYLYLTRANSFERASE"/>
    <property type="match status" value="1"/>
</dbReference>
<evidence type="ECO:0000313" key="10">
    <source>
        <dbReference type="EMBL" id="OGE79517.1"/>
    </source>
</evidence>
<evidence type="ECO:0000256" key="1">
    <source>
        <dbReference type="ARBA" id="ARBA00001946"/>
    </source>
</evidence>
<evidence type="ECO:0000256" key="8">
    <source>
        <dbReference type="ARBA" id="ARBA00049336"/>
    </source>
</evidence>
<evidence type="ECO:0000256" key="3">
    <source>
        <dbReference type="ARBA" id="ARBA00012461"/>
    </source>
</evidence>
<dbReference type="EMBL" id="MFEK01000001">
    <property type="protein sequence ID" value="OGE79517.1"/>
    <property type="molecule type" value="Genomic_DNA"/>
</dbReference>
<evidence type="ECO:0000256" key="7">
    <source>
        <dbReference type="ARBA" id="ARBA00022842"/>
    </source>
</evidence>
<dbReference type="AlphaFoldDB" id="A0A1F5NPB0"/>
<accession>A0A1F5NPB0</accession>
<keyword evidence="7" id="KW-0460">Magnesium</keyword>
<proteinExistence type="inferred from homology"/>
<name>A0A1F5NPB0_9BACT</name>
<dbReference type="InterPro" id="IPR029044">
    <property type="entry name" value="Nucleotide-diphossugar_trans"/>
</dbReference>
<dbReference type="InterPro" id="IPR005835">
    <property type="entry name" value="NTP_transferase_dom"/>
</dbReference>
<comment type="catalytic activity">
    <reaction evidence="8">
        <text>dTTP + alpha-D-glucose 1-phosphate + H(+) = dTDP-alpha-D-glucose + diphosphate</text>
        <dbReference type="Rhea" id="RHEA:15225"/>
        <dbReference type="ChEBI" id="CHEBI:15378"/>
        <dbReference type="ChEBI" id="CHEBI:33019"/>
        <dbReference type="ChEBI" id="CHEBI:37568"/>
        <dbReference type="ChEBI" id="CHEBI:57477"/>
        <dbReference type="ChEBI" id="CHEBI:58601"/>
        <dbReference type="EC" id="2.7.7.24"/>
    </reaction>
</comment>
<keyword evidence="4" id="KW-0808">Transferase</keyword>
<keyword evidence="10" id="KW-0946">Virion</keyword>
<evidence type="ECO:0000313" key="11">
    <source>
        <dbReference type="Proteomes" id="UP000176864"/>
    </source>
</evidence>
<evidence type="ECO:0000259" key="9">
    <source>
        <dbReference type="Pfam" id="PF00483"/>
    </source>
</evidence>
<dbReference type="PANTHER" id="PTHR43532:SF1">
    <property type="entry name" value="GLUCOSE-1-PHOSPHATE THYMIDYLYLTRANSFERASE 1"/>
    <property type="match status" value="1"/>
</dbReference>
<dbReference type="Proteomes" id="UP000176864">
    <property type="component" value="Unassembled WGS sequence"/>
</dbReference>
<comment type="cofactor">
    <cofactor evidence="1">
        <name>Mg(2+)</name>
        <dbReference type="ChEBI" id="CHEBI:18420"/>
    </cofactor>
</comment>
<sequence>MKGIILAGGNGTRLLPLTKITSKQLLPVYDKPMVFYPLETLLNAGIKDILFIVAPSHAGDFLKLLGSGKQFGAKFTYEIQDKPEGLAQAFIIGAEFIADDNVTMILGDNIFEDDFSKTIMNFKSGGHVFAKEVPDPERFGVVKFDADMNAVQIEEKPKTHLSNYAVTGLYIYDNRVVEAARQAQPSERGELEITELHNWYLKKGELKVDIVKGEWIDAGTFDTLLRASNLMAEKAKKIQ</sequence>
<reference evidence="10 11" key="1">
    <citation type="journal article" date="2016" name="Nat. Commun.">
        <title>Thousands of microbial genomes shed light on interconnected biogeochemical processes in an aquifer system.</title>
        <authorList>
            <person name="Anantharaman K."/>
            <person name="Brown C.T."/>
            <person name="Hug L.A."/>
            <person name="Sharon I."/>
            <person name="Castelle C.J."/>
            <person name="Probst A.J."/>
            <person name="Thomas B.C."/>
            <person name="Singh A."/>
            <person name="Wilkins M.J."/>
            <person name="Karaoz U."/>
            <person name="Brodie E.L."/>
            <person name="Williams K.H."/>
            <person name="Hubbard S.S."/>
            <person name="Banfield J.F."/>
        </authorList>
    </citation>
    <scope>NUCLEOTIDE SEQUENCE [LARGE SCALE GENOMIC DNA]</scope>
</reference>
<dbReference type="GO" id="GO:0008879">
    <property type="term" value="F:glucose-1-phosphate thymidylyltransferase activity"/>
    <property type="evidence" value="ECO:0007669"/>
    <property type="project" value="UniProtKB-EC"/>
</dbReference>
<keyword evidence="6" id="KW-0479">Metal-binding</keyword>
<keyword evidence="5" id="KW-0548">Nucleotidyltransferase</keyword>
<dbReference type="SUPFAM" id="SSF53448">
    <property type="entry name" value="Nucleotide-diphospho-sugar transferases"/>
    <property type="match status" value="1"/>
</dbReference>
<comment type="caution">
    <text evidence="10">The sequence shown here is derived from an EMBL/GenBank/DDBJ whole genome shotgun (WGS) entry which is preliminary data.</text>
</comment>
<organism evidence="10 11">
    <name type="scientific">Candidatus Doudnabacteria bacterium RIFCSPHIGHO2_01_FULL_46_14</name>
    <dbReference type="NCBI Taxonomy" id="1817824"/>
    <lineage>
        <taxon>Bacteria</taxon>
        <taxon>Candidatus Doudnaibacteriota</taxon>
    </lineage>
</organism>
<keyword evidence="10" id="KW-0167">Capsid protein</keyword>
<gene>
    <name evidence="10" type="ORF">A2751_00260</name>
</gene>
<evidence type="ECO:0000256" key="6">
    <source>
        <dbReference type="ARBA" id="ARBA00022723"/>
    </source>
</evidence>
<protein>
    <recommendedName>
        <fullName evidence="3">glucose-1-phosphate thymidylyltransferase</fullName>
        <ecNumber evidence="3">2.7.7.24</ecNumber>
    </recommendedName>
</protein>
<evidence type="ECO:0000256" key="5">
    <source>
        <dbReference type="ARBA" id="ARBA00022695"/>
    </source>
</evidence>
<dbReference type="EC" id="2.7.7.24" evidence="3"/>
<evidence type="ECO:0000256" key="2">
    <source>
        <dbReference type="ARBA" id="ARBA00010480"/>
    </source>
</evidence>
<evidence type="ECO:0000256" key="4">
    <source>
        <dbReference type="ARBA" id="ARBA00022679"/>
    </source>
</evidence>
<dbReference type="Pfam" id="PF00483">
    <property type="entry name" value="NTP_transferase"/>
    <property type="match status" value="1"/>
</dbReference>
<comment type="similarity">
    <text evidence="2">Belongs to the glucose-1-phosphate thymidylyltransferase family.</text>
</comment>
<dbReference type="GO" id="GO:0046872">
    <property type="term" value="F:metal ion binding"/>
    <property type="evidence" value="ECO:0007669"/>
    <property type="project" value="UniProtKB-KW"/>
</dbReference>
<feature type="domain" description="Nucleotidyl transferase" evidence="9">
    <location>
        <begin position="2"/>
        <end position="232"/>
    </location>
</feature>